<comment type="caution">
    <text evidence="2">The sequence shown here is derived from an EMBL/GenBank/DDBJ whole genome shotgun (WGS) entry which is preliminary data.</text>
</comment>
<accession>A0A840X322</accession>
<keyword evidence="2" id="KW-0378">Hydrolase</keyword>
<dbReference type="InterPro" id="IPR012338">
    <property type="entry name" value="Beta-lactam/transpept-like"/>
</dbReference>
<dbReference type="InterPro" id="IPR001967">
    <property type="entry name" value="Peptidase_S11_N"/>
</dbReference>
<dbReference type="Pfam" id="PF00768">
    <property type="entry name" value="Peptidase_S11"/>
    <property type="match status" value="1"/>
</dbReference>
<gene>
    <name evidence="2" type="ORF">BJ959_000266</name>
</gene>
<keyword evidence="2" id="KW-0645">Protease</keyword>
<dbReference type="SUPFAM" id="SSF56601">
    <property type="entry name" value="beta-lactamase/transpeptidase-like"/>
    <property type="match status" value="1"/>
</dbReference>
<dbReference type="RefSeq" id="WP_165878969.1">
    <property type="nucleotide sequence ID" value="NZ_BAAANZ010000001.1"/>
</dbReference>
<dbReference type="GO" id="GO:0006508">
    <property type="term" value="P:proteolysis"/>
    <property type="evidence" value="ECO:0007669"/>
    <property type="project" value="InterPro"/>
</dbReference>
<evidence type="ECO:0000313" key="2">
    <source>
        <dbReference type="EMBL" id="MBB5616770.1"/>
    </source>
</evidence>
<dbReference type="Proteomes" id="UP000552883">
    <property type="component" value="Unassembled WGS sequence"/>
</dbReference>
<dbReference type="EMBL" id="JACHBS010000001">
    <property type="protein sequence ID" value="MBB5616770.1"/>
    <property type="molecule type" value="Genomic_DNA"/>
</dbReference>
<sequence length="421" mass="43868">MSSTPRRARVRLIGTVVSLVTALALGSYAVLAVLAPVPILSPVIPAYDVVETPPGTVTLPTGAAAIALAEGDQVLAARNLDEPRVLASITKLVTALVVLDARPIDGDAEGPGITLTAADARLAQSYIAMGGSFAPVPVGAVLTQRQIIELMIVRSANNYADTLAIWAFGSIDDYRRAAREWLDRVGLERITIADATGFSLDNRATPRDLLALARIAATNPVVAAAAAMPRLAVDGVGVFENTNRALGTAGITGLKTGTLGPAVGANLLFSGVLPTDASDAEPVPVVGVVLGQPDQAAVATAVQTLMTTAADDLRTVTLIEEGELLASYQAPWGDTVEVRSRVTVTDQVWGAVRSRLAVSAPTLTGADDERLDREVTAVMRWGGRTERLAVEIVGGIDPPPLDWRLLQPLRDGGILPPTGTR</sequence>
<feature type="domain" description="Peptidase S11 D-alanyl-D-alanine carboxypeptidase A N-terminal" evidence="1">
    <location>
        <begin position="63"/>
        <end position="268"/>
    </location>
</feature>
<evidence type="ECO:0000259" key="1">
    <source>
        <dbReference type="Pfam" id="PF00768"/>
    </source>
</evidence>
<protein>
    <submittedName>
        <fullName evidence="2">D-alanyl-D-alanine carboxypeptidase (Penicillin-binding protein 5/6)</fullName>
        <ecNumber evidence="2">3.4.16.4</ecNumber>
    </submittedName>
</protein>
<keyword evidence="2" id="KW-0121">Carboxypeptidase</keyword>
<name>A0A840X322_9MICO</name>
<dbReference type="EC" id="3.4.16.4" evidence="2"/>
<proteinExistence type="predicted"/>
<reference evidence="2 3" key="1">
    <citation type="submission" date="2020-08" db="EMBL/GenBank/DDBJ databases">
        <title>Sequencing the genomes of 1000 actinobacteria strains.</title>
        <authorList>
            <person name="Klenk H.-P."/>
        </authorList>
    </citation>
    <scope>NUCLEOTIDE SEQUENCE [LARGE SCALE GENOMIC DNA]</scope>
    <source>
        <strain evidence="2 3">DSM 23889</strain>
    </source>
</reference>
<dbReference type="GO" id="GO:0009002">
    <property type="term" value="F:serine-type D-Ala-D-Ala carboxypeptidase activity"/>
    <property type="evidence" value="ECO:0007669"/>
    <property type="project" value="UniProtKB-EC"/>
</dbReference>
<organism evidence="2 3">
    <name type="scientific">Microcella frigidaquae</name>
    <dbReference type="NCBI Taxonomy" id="424758"/>
    <lineage>
        <taxon>Bacteria</taxon>
        <taxon>Bacillati</taxon>
        <taxon>Actinomycetota</taxon>
        <taxon>Actinomycetes</taxon>
        <taxon>Micrococcales</taxon>
        <taxon>Microbacteriaceae</taxon>
        <taxon>Microcella</taxon>
    </lineage>
</organism>
<evidence type="ECO:0000313" key="3">
    <source>
        <dbReference type="Proteomes" id="UP000552883"/>
    </source>
</evidence>
<dbReference type="AlphaFoldDB" id="A0A840X322"/>
<dbReference type="Gene3D" id="3.40.710.10">
    <property type="entry name" value="DD-peptidase/beta-lactamase superfamily"/>
    <property type="match status" value="1"/>
</dbReference>
<keyword evidence="3" id="KW-1185">Reference proteome</keyword>